<evidence type="ECO:0000313" key="2">
    <source>
        <dbReference type="Proteomes" id="UP000255509"/>
    </source>
</evidence>
<evidence type="ECO:0000313" key="1">
    <source>
        <dbReference type="EMBL" id="SUH13485.1"/>
    </source>
</evidence>
<sequence>MLWPFMAQVLAVVLTEEHAGRLRESRLANVLRVRPAGRSVVVTRRACRERQTDIAMATATATMPLLPAMAPPVSKISGV</sequence>
<dbReference type="EMBL" id="UGXS01000004">
    <property type="protein sequence ID" value="SUH13485.1"/>
    <property type="molecule type" value="Genomic_DNA"/>
</dbReference>
<reference evidence="1 2" key="1">
    <citation type="submission" date="2018-06" db="EMBL/GenBank/DDBJ databases">
        <authorList>
            <consortium name="Pathogen Informatics"/>
            <person name="Doyle S."/>
        </authorList>
    </citation>
    <scope>NUCLEOTIDE SEQUENCE [LARGE SCALE GENOMIC DNA]</scope>
    <source>
        <strain evidence="1 2">NCTC8258</strain>
    </source>
</reference>
<organism evidence="1 2">
    <name type="scientific">Salmonella enterica I</name>
    <dbReference type="NCBI Taxonomy" id="59201"/>
    <lineage>
        <taxon>Bacteria</taxon>
        <taxon>Pseudomonadati</taxon>
        <taxon>Pseudomonadota</taxon>
        <taxon>Gammaproteobacteria</taxon>
        <taxon>Enterobacterales</taxon>
        <taxon>Enterobacteriaceae</taxon>
        <taxon>Salmonella</taxon>
    </lineage>
</organism>
<gene>
    <name evidence="1" type="ORF">NCTC8258_01128</name>
</gene>
<dbReference type="Proteomes" id="UP000255509">
    <property type="component" value="Unassembled WGS sequence"/>
</dbReference>
<proteinExistence type="predicted"/>
<protein>
    <submittedName>
        <fullName evidence="1">Uncharacterized protein</fullName>
    </submittedName>
</protein>
<accession>A0A379W4C9</accession>
<dbReference type="AlphaFoldDB" id="A0A379W4C9"/>
<name>A0A379W4C9_SALET</name>